<accession>A0AA36AFD3</accession>
<dbReference type="InterPro" id="IPR051168">
    <property type="entry name" value="AASS"/>
</dbReference>
<dbReference type="Gene3D" id="3.40.50.720">
    <property type="entry name" value="NAD(P)-binding Rossmann-like Domain"/>
    <property type="match status" value="2"/>
</dbReference>
<feature type="domain" description="Alanine dehydrogenase/pyridine nucleotide transhydrogenase NAD(H)-binding" evidence="8">
    <location>
        <begin position="231"/>
        <end position="434"/>
    </location>
</feature>
<comment type="pathway">
    <text evidence="1">Amino-acid degradation; L-lysine degradation via saccharopine pathway; glutaryl-CoA from L-lysine: step 1/6.</text>
</comment>
<dbReference type="SMART" id="SM01003">
    <property type="entry name" value="AlaDh_PNT_N"/>
    <property type="match status" value="1"/>
</dbReference>
<name>A0AA36AFD3_OCTVU</name>
<dbReference type="FunFam" id="3.30.360.10:FF:000008">
    <property type="entry name" value="Alpha-aminoadipic semialdehyde synthase, mitochondrial"/>
    <property type="match status" value="1"/>
</dbReference>
<proteinExistence type="inferred from homology"/>
<dbReference type="CDD" id="cd12189">
    <property type="entry name" value="LKR_SDH_like"/>
    <property type="match status" value="1"/>
</dbReference>
<dbReference type="PANTHER" id="PTHR11133:SF22">
    <property type="entry name" value="ALPHA-AMINOADIPIC SEMIALDEHYDE SYNTHASE, MITOCHONDRIAL"/>
    <property type="match status" value="1"/>
</dbReference>
<protein>
    <submittedName>
        <fullName evidence="10">Alpha-aminoadipic semialdehyde synthase, mitochondrial-like isoform X1</fullName>
    </submittedName>
</protein>
<organism evidence="10 11">
    <name type="scientific">Octopus vulgaris</name>
    <name type="common">Common octopus</name>
    <dbReference type="NCBI Taxonomy" id="6645"/>
    <lineage>
        <taxon>Eukaryota</taxon>
        <taxon>Metazoa</taxon>
        <taxon>Spiralia</taxon>
        <taxon>Lophotrochozoa</taxon>
        <taxon>Mollusca</taxon>
        <taxon>Cephalopoda</taxon>
        <taxon>Coleoidea</taxon>
        <taxon>Octopodiformes</taxon>
        <taxon>Octopoda</taxon>
        <taxon>Incirrata</taxon>
        <taxon>Octopodidae</taxon>
        <taxon>Octopus</taxon>
    </lineage>
</organism>
<dbReference type="InterPro" id="IPR005097">
    <property type="entry name" value="Sacchrp_dh_NADP-bd"/>
</dbReference>
<dbReference type="AlphaFoldDB" id="A0AA36AFD3"/>
<dbReference type="SMART" id="SM01002">
    <property type="entry name" value="AlaDh_PNT_C"/>
    <property type="match status" value="1"/>
</dbReference>
<dbReference type="PANTHER" id="PTHR11133">
    <property type="entry name" value="SACCHAROPINE DEHYDROGENASE"/>
    <property type="match status" value="1"/>
</dbReference>
<dbReference type="EMBL" id="OX597814">
    <property type="protein sequence ID" value="CAI9715096.1"/>
    <property type="molecule type" value="Genomic_DNA"/>
</dbReference>
<dbReference type="InterPro" id="IPR032095">
    <property type="entry name" value="Sacchrp_dh-like_C"/>
</dbReference>
<dbReference type="InterPro" id="IPR036291">
    <property type="entry name" value="NAD(P)-bd_dom_sf"/>
</dbReference>
<dbReference type="Pfam" id="PF05222">
    <property type="entry name" value="AlaDh_PNT_N"/>
    <property type="match status" value="1"/>
</dbReference>
<sequence>MKLNSLISALSQKHLCQSGIKGSSKEDSTNMWSASLSKLHQFPSLRIVSRRYFGDKKKVLAIRREDVNVWERRAPLSPAHVKQLVKDGIKVIVQPSNRRAYSMMEYVQAGADYQEEINEASLILGVKQIPIDLLLPDKTYAFFSHTIKAQEENMPLLDALLEKNIRLIDYERILDSKGQRLVAFGKYAGVSGMINILHGLGLRLLALGHQTPFMHIGASHNYRSSQMALQAIRDAGYEIALGRMPKSIGPLTFIFTGSGNVSQGAQEVFQELPFEYIEPEHLPKVVQQGVTNKLYACVVSREDHFVRKDEGSFDAEEFEVHPERYISVFSHKIAPYASCIVNGIYWSVNTPRLITIPDAKNLLKPAATPWLSSMQGCPLLPHRLLAICDISADPGGSIEFMKECTTIDHPFCLYDAEQHMETESFAGDGVLICSISNMPAQIPREATDFFGGQLLPHVYDMVESNAKKLFEDYNVSPAVKNSVITSNGQLTPNFKYIEDLRNKFRSAKKAKLLSSSITKKCLLLGAGYVSTPVVEYLTRDKTCHMTVASQLKEDLDIVSELNPNIDCVILDINRNREELENLVQEHDVVISLLPFIYHPEIAKVCIANQKNMVTASYVSPAMRELHQEAVNAGVTIVNEVGVDPGIDHMLAMECFDEVRTAGGKINSFTSWCGGLPAPEFSDCPLRYKFSWSPRGVLLNLLAGAKYLDKGKEIEIESGGTLLDVVRKLDFLPGFNIEGFPNRDSTAYIDRYDIGDAQTCVRGTIRYNGFSNSAKALLQLGLLQSMECPHLHENGPPITWKAYMCELMGKSPDILVDSLRDLIYGRLECNAERLAFIEDLGLLEEELIDKRGSPLDTISNYLAKRLSYQKGERDVLLMRHQIEFTWPDKTRVLRNIGLCVYGDSNGASAMAKTVGLPCAIATKMVLESEIQKKGIVVPLSPDIYSPILKRLKQEGICATESEINLN</sequence>
<keyword evidence="4" id="KW-0521">NADP</keyword>
<dbReference type="Gene3D" id="3.30.360.10">
    <property type="entry name" value="Dihydrodipicolinate Reductase, domain 2"/>
    <property type="match status" value="1"/>
</dbReference>
<evidence type="ECO:0000256" key="1">
    <source>
        <dbReference type="ARBA" id="ARBA00004682"/>
    </source>
</evidence>
<gene>
    <name evidence="10" type="ORF">OCTVUL_1B030426</name>
</gene>
<dbReference type="SUPFAM" id="SSF55347">
    <property type="entry name" value="Glyceraldehyde-3-phosphate dehydrogenase-like, C-terminal domain"/>
    <property type="match status" value="1"/>
</dbReference>
<dbReference type="Pfam" id="PF16653">
    <property type="entry name" value="Sacchrp_dh_C"/>
    <property type="match status" value="1"/>
</dbReference>
<evidence type="ECO:0000256" key="7">
    <source>
        <dbReference type="ARBA" id="ARBA00025744"/>
    </source>
</evidence>
<dbReference type="FunFam" id="3.40.50.720:FF:000087">
    <property type="entry name" value="alpha-aminoadipic semialdehyde synthase, mitochondrial"/>
    <property type="match status" value="1"/>
</dbReference>
<dbReference type="GO" id="GO:0004753">
    <property type="term" value="F:saccharopine dehydrogenase activity"/>
    <property type="evidence" value="ECO:0007669"/>
    <property type="project" value="TreeGrafter"/>
</dbReference>
<comment type="similarity">
    <text evidence="3">In the N-terminal section; belongs to the AlaDH/PNT family.</text>
</comment>
<dbReference type="Pfam" id="PF01262">
    <property type="entry name" value="AlaDh_PNT_C"/>
    <property type="match status" value="1"/>
</dbReference>
<dbReference type="InterPro" id="IPR007698">
    <property type="entry name" value="AlaDH/PNT_NAD(H)-bd"/>
</dbReference>
<dbReference type="Gene3D" id="1.10.1870.10">
    <property type="entry name" value="Domain 3, Saccharopine reductase"/>
    <property type="match status" value="1"/>
</dbReference>
<evidence type="ECO:0000259" key="8">
    <source>
        <dbReference type="SMART" id="SM01002"/>
    </source>
</evidence>
<evidence type="ECO:0000256" key="6">
    <source>
        <dbReference type="ARBA" id="ARBA00023268"/>
    </source>
</evidence>
<reference evidence="10" key="1">
    <citation type="submission" date="2023-08" db="EMBL/GenBank/DDBJ databases">
        <authorList>
            <person name="Alioto T."/>
            <person name="Alioto T."/>
            <person name="Gomez Garrido J."/>
        </authorList>
    </citation>
    <scope>NUCLEOTIDE SEQUENCE</scope>
</reference>
<comment type="similarity">
    <text evidence="7">In the C-terminal section; belongs to the saccharopine dehydrogenase family.</text>
</comment>
<dbReference type="SUPFAM" id="SSF52283">
    <property type="entry name" value="Formate/glycerate dehydrogenase catalytic domain-like"/>
    <property type="match status" value="1"/>
</dbReference>
<comment type="pathway">
    <text evidence="2">Amino-acid degradation; L-lysine degradation via saccharopine pathway; glutaryl-CoA from L-lysine: step 2/6.</text>
</comment>
<dbReference type="FunFam" id="3.40.50.720:FF:000072">
    <property type="entry name" value="Saccharopine dehydrogenase [NADP(+), L-glutamate-forming]"/>
    <property type="match status" value="1"/>
</dbReference>
<evidence type="ECO:0000256" key="2">
    <source>
        <dbReference type="ARBA" id="ARBA00004720"/>
    </source>
</evidence>
<feature type="domain" description="Alanine dehydrogenase/pyridine nucleotide transhydrogenase N-terminal" evidence="9">
    <location>
        <begin position="61"/>
        <end position="191"/>
    </location>
</feature>
<evidence type="ECO:0000256" key="3">
    <source>
        <dbReference type="ARBA" id="ARBA00005624"/>
    </source>
</evidence>
<dbReference type="SUPFAM" id="SSF51735">
    <property type="entry name" value="NAD(P)-binding Rossmann-fold domains"/>
    <property type="match status" value="1"/>
</dbReference>
<dbReference type="GO" id="GO:0019878">
    <property type="term" value="P:lysine biosynthetic process via aminoadipic acid"/>
    <property type="evidence" value="ECO:0007669"/>
    <property type="project" value="TreeGrafter"/>
</dbReference>
<dbReference type="Proteomes" id="UP001162480">
    <property type="component" value="Chromosome 1"/>
</dbReference>
<evidence type="ECO:0000259" key="9">
    <source>
        <dbReference type="SMART" id="SM01003"/>
    </source>
</evidence>
<evidence type="ECO:0000313" key="11">
    <source>
        <dbReference type="Proteomes" id="UP001162480"/>
    </source>
</evidence>
<dbReference type="InterPro" id="IPR007886">
    <property type="entry name" value="AlaDH/PNT_N"/>
</dbReference>
<keyword evidence="5" id="KW-0560">Oxidoreductase</keyword>
<evidence type="ECO:0000256" key="4">
    <source>
        <dbReference type="ARBA" id="ARBA00022857"/>
    </source>
</evidence>
<keyword evidence="11" id="KW-1185">Reference proteome</keyword>
<keyword evidence="6" id="KW-0511">Multifunctional enzyme</keyword>
<evidence type="ECO:0000313" key="10">
    <source>
        <dbReference type="EMBL" id="CAI9715096.1"/>
    </source>
</evidence>
<dbReference type="GO" id="GO:0005737">
    <property type="term" value="C:cytoplasm"/>
    <property type="evidence" value="ECO:0007669"/>
    <property type="project" value="TreeGrafter"/>
</dbReference>
<dbReference type="Pfam" id="PF03435">
    <property type="entry name" value="Sacchrp_dh_NADP"/>
    <property type="match status" value="1"/>
</dbReference>
<evidence type="ECO:0000256" key="5">
    <source>
        <dbReference type="ARBA" id="ARBA00023002"/>
    </source>
</evidence>